<dbReference type="EMBL" id="KB456260">
    <property type="protein sequence ID" value="EMF16630.1"/>
    <property type="molecule type" value="Genomic_DNA"/>
</dbReference>
<accession>N1QHG0</accession>
<dbReference type="Pfam" id="PF04908">
    <property type="entry name" value="SH3BGR"/>
    <property type="match status" value="1"/>
</dbReference>
<evidence type="ECO:0000313" key="3">
    <source>
        <dbReference type="EMBL" id="EMF16630.1"/>
    </source>
</evidence>
<feature type="compositionally biased region" description="Basic and acidic residues" evidence="2">
    <location>
        <begin position="292"/>
        <end position="301"/>
    </location>
</feature>
<dbReference type="GeneID" id="27904622"/>
<dbReference type="GO" id="GO:0005737">
    <property type="term" value="C:cytoplasm"/>
    <property type="evidence" value="ECO:0007669"/>
    <property type="project" value="TreeGrafter"/>
</dbReference>
<name>N1QHG0_SPHMS</name>
<dbReference type="PROSITE" id="PS51354">
    <property type="entry name" value="GLUTAREDOXIN_2"/>
    <property type="match status" value="1"/>
</dbReference>
<gene>
    <name evidence="3" type="ORF">SEPMUDRAFT_152807</name>
</gene>
<evidence type="ECO:0000256" key="1">
    <source>
        <dbReference type="ARBA" id="ARBA00007764"/>
    </source>
</evidence>
<dbReference type="InterPro" id="IPR006993">
    <property type="entry name" value="Glut_rich_SH3-bd"/>
</dbReference>
<comment type="similarity">
    <text evidence="1">Belongs to the SH3BGR family.</text>
</comment>
<protein>
    <submittedName>
        <fullName evidence="3">Uncharacterized protein</fullName>
    </submittedName>
</protein>
<dbReference type="InterPro" id="IPR051033">
    <property type="entry name" value="SH3BGR"/>
</dbReference>
<evidence type="ECO:0000313" key="4">
    <source>
        <dbReference type="Proteomes" id="UP000016931"/>
    </source>
</evidence>
<dbReference type="HOGENOM" id="CLU_033575_4_0_1"/>
<evidence type="ECO:0000256" key="2">
    <source>
        <dbReference type="SAM" id="MobiDB-lite"/>
    </source>
</evidence>
<dbReference type="PANTHER" id="PTHR12232:SF0">
    <property type="entry name" value="THIOREDOXIN DOMAIN-CONTAINING PROTEIN"/>
    <property type="match status" value="1"/>
</dbReference>
<organism evidence="3 4">
    <name type="scientific">Sphaerulina musiva (strain SO2202)</name>
    <name type="common">Poplar stem canker fungus</name>
    <name type="synonym">Septoria musiva</name>
    <dbReference type="NCBI Taxonomy" id="692275"/>
    <lineage>
        <taxon>Eukaryota</taxon>
        <taxon>Fungi</taxon>
        <taxon>Dikarya</taxon>
        <taxon>Ascomycota</taxon>
        <taxon>Pezizomycotina</taxon>
        <taxon>Dothideomycetes</taxon>
        <taxon>Dothideomycetidae</taxon>
        <taxon>Mycosphaerellales</taxon>
        <taxon>Mycosphaerellaceae</taxon>
        <taxon>Sphaerulina</taxon>
    </lineage>
</organism>
<sequence length="310" mass="32310">MTSTMDLTALEKDPRLFLYTSLTAGSSHIVTATSRMETILKANKIPFQAIDLATDEQARRLWQRRAGKRKLPGLVKEGFVVGDLNEVEEWNEFGELRENIGPVPAGNVAVPKGGPVGVQTAPALSHNITPAAAGTSTTAKSAAPAPVSRSQGIALPGAAEIAARSKKSSPPASASAVSGGDKSTPMALGKSADGKVTKTPTPELSSSKVNSQKGNEPSHKEEQGEDDVPEASAAVEGLKISEPSIDDTTGSSEAVAKTVEADETTKGKSSDIVDVPARSAETEEAQSQPAKATERAEADKEKEEEEEKAE</sequence>
<dbReference type="InterPro" id="IPR036249">
    <property type="entry name" value="Thioredoxin-like_sf"/>
</dbReference>
<dbReference type="PANTHER" id="PTHR12232">
    <property type="entry name" value="SH3 DOMAIN-BINDING GLUTAMIC ACID-RICH-LIKE PROTEIN"/>
    <property type="match status" value="1"/>
</dbReference>
<feature type="compositionally biased region" description="Basic and acidic residues" evidence="2">
    <location>
        <begin position="259"/>
        <end position="271"/>
    </location>
</feature>
<dbReference type="Proteomes" id="UP000016931">
    <property type="component" value="Unassembled WGS sequence"/>
</dbReference>
<dbReference type="SUPFAM" id="SSF52833">
    <property type="entry name" value="Thioredoxin-like"/>
    <property type="match status" value="1"/>
</dbReference>
<reference evidence="3 4" key="1">
    <citation type="journal article" date="2012" name="PLoS Pathog.">
        <title>Diverse lifestyles and strategies of plant pathogenesis encoded in the genomes of eighteen Dothideomycetes fungi.</title>
        <authorList>
            <person name="Ohm R.A."/>
            <person name="Feau N."/>
            <person name="Henrissat B."/>
            <person name="Schoch C.L."/>
            <person name="Horwitz B.A."/>
            <person name="Barry K.W."/>
            <person name="Condon B.J."/>
            <person name="Copeland A.C."/>
            <person name="Dhillon B."/>
            <person name="Glaser F."/>
            <person name="Hesse C.N."/>
            <person name="Kosti I."/>
            <person name="LaButti K."/>
            <person name="Lindquist E.A."/>
            <person name="Lucas S."/>
            <person name="Salamov A.A."/>
            <person name="Bradshaw R.E."/>
            <person name="Ciuffetti L."/>
            <person name="Hamelin R.C."/>
            <person name="Kema G.H.J."/>
            <person name="Lawrence C."/>
            <person name="Scott J.A."/>
            <person name="Spatafora J.W."/>
            <person name="Turgeon B.G."/>
            <person name="de Wit P.J.G.M."/>
            <person name="Zhong S."/>
            <person name="Goodwin S.B."/>
            <person name="Grigoriev I.V."/>
        </authorList>
    </citation>
    <scope>NUCLEOTIDE SEQUENCE [LARGE SCALE GENOMIC DNA]</scope>
    <source>
        <strain evidence="3 4">SO2202</strain>
    </source>
</reference>
<dbReference type="eggNOG" id="KOG1181">
    <property type="taxonomic scope" value="Eukaryota"/>
</dbReference>
<keyword evidence="4" id="KW-1185">Reference proteome</keyword>
<dbReference type="OrthoDB" id="9932926at2759"/>
<feature type="compositionally biased region" description="Polar residues" evidence="2">
    <location>
        <begin position="198"/>
        <end position="215"/>
    </location>
</feature>
<dbReference type="STRING" id="692275.N1QHG0"/>
<feature type="region of interest" description="Disordered" evidence="2">
    <location>
        <begin position="159"/>
        <end position="310"/>
    </location>
</feature>
<dbReference type="RefSeq" id="XP_016764751.1">
    <property type="nucleotide sequence ID" value="XM_016907485.1"/>
</dbReference>
<dbReference type="AlphaFoldDB" id="N1QHG0"/>
<dbReference type="Gene3D" id="3.40.30.10">
    <property type="entry name" value="Glutaredoxin"/>
    <property type="match status" value="1"/>
</dbReference>
<proteinExistence type="inferred from homology"/>